<keyword evidence="2" id="KW-1185">Reference proteome</keyword>
<organism evidence="1 2">
    <name type="scientific">Aspergillus calidoustus</name>
    <dbReference type="NCBI Taxonomy" id="454130"/>
    <lineage>
        <taxon>Eukaryota</taxon>
        <taxon>Fungi</taxon>
        <taxon>Dikarya</taxon>
        <taxon>Ascomycota</taxon>
        <taxon>Pezizomycotina</taxon>
        <taxon>Eurotiomycetes</taxon>
        <taxon>Eurotiomycetidae</taxon>
        <taxon>Eurotiales</taxon>
        <taxon>Aspergillaceae</taxon>
        <taxon>Aspergillus</taxon>
        <taxon>Aspergillus subgen. Nidulantes</taxon>
    </lineage>
</organism>
<evidence type="ECO:0000313" key="2">
    <source>
        <dbReference type="Proteomes" id="UP000054771"/>
    </source>
</evidence>
<proteinExistence type="predicted"/>
<gene>
    <name evidence="1" type="ORF">ASPCAL00092</name>
</gene>
<sequence>MVPRVLFPPGVPGLLCFAPLKRALPDKNVICPEDKEQLVQVLTVSCLAAIHEDFCCSNNRVLPIKGADI</sequence>
<dbReference type="Proteomes" id="UP000054771">
    <property type="component" value="Unassembled WGS sequence"/>
</dbReference>
<reference evidence="2" key="1">
    <citation type="journal article" date="2016" name="Genome Announc.">
        <title>Draft genome sequences of fungus Aspergillus calidoustus.</title>
        <authorList>
            <person name="Horn F."/>
            <person name="Linde J."/>
            <person name="Mattern D.J."/>
            <person name="Walther G."/>
            <person name="Guthke R."/>
            <person name="Scherlach K."/>
            <person name="Martin K."/>
            <person name="Brakhage A.A."/>
            <person name="Petzke L."/>
            <person name="Valiante V."/>
        </authorList>
    </citation>
    <scope>NUCLEOTIDE SEQUENCE [LARGE SCALE GENOMIC DNA]</scope>
    <source>
        <strain evidence="2">SF006504</strain>
    </source>
</reference>
<protein>
    <submittedName>
        <fullName evidence="1">Uncharacterized protein</fullName>
    </submittedName>
</protein>
<evidence type="ECO:0000313" key="1">
    <source>
        <dbReference type="EMBL" id="CEL00492.1"/>
    </source>
</evidence>
<name>A0A0U5C0E4_ASPCI</name>
<dbReference type="EMBL" id="CDMC01000001">
    <property type="protein sequence ID" value="CEL00492.1"/>
    <property type="molecule type" value="Genomic_DNA"/>
</dbReference>
<accession>A0A0U5C0E4</accession>
<dbReference type="AlphaFoldDB" id="A0A0U5C0E4"/>